<feature type="site" description="Transition state stabilizer" evidence="8">
    <location>
        <position position="259"/>
    </location>
</feature>
<evidence type="ECO:0000256" key="7">
    <source>
        <dbReference type="PIRSR" id="PIRSR613078-2"/>
    </source>
</evidence>
<dbReference type="STRING" id="436907.A7TI56"/>
<keyword evidence="12" id="KW-1185">Reference proteome</keyword>
<dbReference type="InterPro" id="IPR029033">
    <property type="entry name" value="His_PPase_superfam"/>
</dbReference>
<evidence type="ECO:0000256" key="3">
    <source>
        <dbReference type="ARBA" id="ARBA00006717"/>
    </source>
</evidence>
<dbReference type="UniPathway" id="UPA00109">
    <property type="reaction ID" value="UER00186"/>
</dbReference>
<dbReference type="EMBL" id="DS480394">
    <property type="protein sequence ID" value="EDO18063.1"/>
    <property type="molecule type" value="Genomic_DNA"/>
</dbReference>
<dbReference type="EC" id="5.4.2.11" evidence="9"/>
<feature type="compositionally biased region" description="Low complexity" evidence="10">
    <location>
        <begin position="116"/>
        <end position="127"/>
    </location>
</feature>
<feature type="active site" description="Tele-phosphohistidine intermediate" evidence="6">
    <location>
        <position position="14"/>
    </location>
</feature>
<feature type="active site" description="Proton donor/acceptor" evidence="6">
    <location>
        <position position="144"/>
    </location>
</feature>
<proteinExistence type="inferred from homology"/>
<gene>
    <name evidence="11" type="ORF">Kpol_1045p50</name>
</gene>
<evidence type="ECO:0000256" key="2">
    <source>
        <dbReference type="ARBA" id="ARBA00004798"/>
    </source>
</evidence>
<organism evidence="12">
    <name type="scientific">Vanderwaltozyma polyspora (strain ATCC 22028 / DSM 70294 / BCRC 21397 / CBS 2163 / NBRC 10782 / NRRL Y-8283 / UCD 57-17)</name>
    <name type="common">Kluyveromyces polysporus</name>
    <dbReference type="NCBI Taxonomy" id="436907"/>
    <lineage>
        <taxon>Eukaryota</taxon>
        <taxon>Fungi</taxon>
        <taxon>Dikarya</taxon>
        <taxon>Ascomycota</taxon>
        <taxon>Saccharomycotina</taxon>
        <taxon>Saccharomycetes</taxon>
        <taxon>Saccharomycetales</taxon>
        <taxon>Saccharomycetaceae</taxon>
        <taxon>Vanderwaltozyma</taxon>
    </lineage>
</organism>
<feature type="binding site" evidence="7">
    <location>
        <position position="155"/>
    </location>
    <ligand>
        <name>substrate</name>
    </ligand>
</feature>
<comment type="catalytic activity">
    <reaction evidence="1 9">
        <text>(2R)-2-phosphoglycerate = (2R)-3-phosphoglycerate</text>
        <dbReference type="Rhea" id="RHEA:15901"/>
        <dbReference type="ChEBI" id="CHEBI:58272"/>
        <dbReference type="ChEBI" id="CHEBI:58289"/>
        <dbReference type="EC" id="5.4.2.11"/>
    </reaction>
</comment>
<dbReference type="Proteomes" id="UP000000267">
    <property type="component" value="Unassembled WGS sequence"/>
</dbReference>
<comment type="similarity">
    <text evidence="3 9">Belongs to the phosphoglycerate mutase family. BPG-dependent PGAM subfamily.</text>
</comment>
<dbReference type="PANTHER" id="PTHR11931">
    <property type="entry name" value="PHOSPHOGLYCERATE MUTASE"/>
    <property type="match status" value="1"/>
</dbReference>
<dbReference type="FunCoup" id="A7TI56">
    <property type="interactions" value="224"/>
</dbReference>
<feature type="region of interest" description="Disordered" evidence="10">
    <location>
        <begin position="102"/>
        <end position="132"/>
    </location>
</feature>
<dbReference type="NCBIfam" id="TIGR01258">
    <property type="entry name" value="pgm_1"/>
    <property type="match status" value="1"/>
</dbReference>
<evidence type="ECO:0000256" key="1">
    <source>
        <dbReference type="ARBA" id="ARBA00000380"/>
    </source>
</evidence>
<evidence type="ECO:0000313" key="12">
    <source>
        <dbReference type="Proteomes" id="UP000000267"/>
    </source>
</evidence>
<dbReference type="GeneID" id="5546333"/>
<feature type="binding site" evidence="7">
    <location>
        <position position="70"/>
    </location>
    <ligand>
        <name>substrate</name>
    </ligand>
</feature>
<evidence type="ECO:0000256" key="10">
    <source>
        <dbReference type="SAM" id="MobiDB-lite"/>
    </source>
</evidence>
<feature type="binding site" evidence="7">
    <location>
        <begin position="144"/>
        <end position="147"/>
    </location>
    <ligand>
        <name>substrate</name>
    </ligand>
</feature>
<feature type="binding site" evidence="7">
    <location>
        <begin position="171"/>
        <end position="172"/>
    </location>
    <ligand>
        <name>substrate</name>
    </ligand>
</feature>
<evidence type="ECO:0000256" key="4">
    <source>
        <dbReference type="ARBA" id="ARBA00023152"/>
    </source>
</evidence>
<evidence type="ECO:0000256" key="5">
    <source>
        <dbReference type="ARBA" id="ARBA00023235"/>
    </source>
</evidence>
<keyword evidence="5 9" id="KW-0413">Isomerase</keyword>
<dbReference type="InParanoid" id="A7TI56"/>
<evidence type="ECO:0000256" key="8">
    <source>
        <dbReference type="PIRSR" id="PIRSR613078-3"/>
    </source>
</evidence>
<dbReference type="PROSITE" id="PS00175">
    <property type="entry name" value="PG_MUTASE"/>
    <property type="match status" value="1"/>
</dbReference>
<reference evidence="11 12" key="1">
    <citation type="journal article" date="2007" name="Proc. Natl. Acad. Sci. U.S.A.">
        <title>Independent sorting-out of thousands of duplicated gene pairs in two yeast species descended from a whole-genome duplication.</title>
        <authorList>
            <person name="Scannell D.R."/>
            <person name="Frank A.C."/>
            <person name="Conant G.C."/>
            <person name="Byrne K.P."/>
            <person name="Woolfit M."/>
            <person name="Wolfe K.H."/>
        </authorList>
    </citation>
    <scope>NUCLEOTIDE SEQUENCE [LARGE SCALE GENOMIC DNA]</scope>
    <source>
        <strain evidence="12">ATCC 22028 / DSM 70294 / BCRC 21397 / CBS 2163 / NBRC 10782 / NRRL Y-8283 / UCD 57-17</strain>
    </source>
</reference>
<dbReference type="OMA" id="IRTQQTM"/>
<dbReference type="GO" id="GO:0004619">
    <property type="term" value="F:phosphoglycerate mutase activity"/>
    <property type="evidence" value="ECO:0007669"/>
    <property type="project" value="UniProtKB-EC"/>
</dbReference>
<dbReference type="eggNOG" id="KOG0235">
    <property type="taxonomic scope" value="Eukaryota"/>
</dbReference>
<evidence type="ECO:0000256" key="9">
    <source>
        <dbReference type="RuleBase" id="RU004511"/>
    </source>
</evidence>
<dbReference type="CDD" id="cd07067">
    <property type="entry name" value="HP_PGM_like"/>
    <property type="match status" value="1"/>
</dbReference>
<dbReference type="InterPro" id="IPR013078">
    <property type="entry name" value="His_Pase_superF_clade-1"/>
</dbReference>
<dbReference type="PhylomeDB" id="A7TI56"/>
<evidence type="ECO:0000256" key="6">
    <source>
        <dbReference type="PIRSR" id="PIRSR613078-1"/>
    </source>
</evidence>
<dbReference type="SMART" id="SM00855">
    <property type="entry name" value="PGAM"/>
    <property type="match status" value="1"/>
</dbReference>
<dbReference type="SUPFAM" id="SSF53254">
    <property type="entry name" value="Phosphoglycerate mutase-like"/>
    <property type="match status" value="1"/>
</dbReference>
<dbReference type="GO" id="GO:0006096">
    <property type="term" value="P:glycolytic process"/>
    <property type="evidence" value="ECO:0007669"/>
    <property type="project" value="UniProtKB-UniPathway"/>
</dbReference>
<dbReference type="KEGG" id="vpo:Kpol_1045p50"/>
<dbReference type="OrthoDB" id="354304at2759"/>
<dbReference type="InterPro" id="IPR001345">
    <property type="entry name" value="PG/BPGM_mutase_AS"/>
</dbReference>
<dbReference type="HOGENOM" id="CLU_033323_1_6_1"/>
<dbReference type="AlphaFoldDB" id="A7TI56"/>
<accession>A7TI56</accession>
<dbReference type="Gene3D" id="3.40.50.1240">
    <property type="entry name" value="Phosphoglycerate mutase-like"/>
    <property type="match status" value="1"/>
</dbReference>
<comment type="pathway">
    <text evidence="2 9">Carbohydrate degradation; glycolysis; pyruvate from D-glyceraldehyde 3-phosphate: step 3/5.</text>
</comment>
<name>A7TI56_VANPO</name>
<protein>
    <recommendedName>
        <fullName evidence="9">Phosphoglycerate mutase</fullName>
        <ecNumber evidence="9">5.4.2.11</ecNumber>
    </recommendedName>
</protein>
<dbReference type="Pfam" id="PF00300">
    <property type="entry name" value="His_Phos_1"/>
    <property type="match status" value="2"/>
</dbReference>
<dbReference type="InterPro" id="IPR005952">
    <property type="entry name" value="Phosphogly_mut1"/>
</dbReference>
<dbReference type="RefSeq" id="XP_001645921.1">
    <property type="nucleotide sequence ID" value="XM_001645871.1"/>
</dbReference>
<evidence type="ECO:0000313" key="11">
    <source>
        <dbReference type="EMBL" id="EDO18063.1"/>
    </source>
</evidence>
<sequence length="327" mass="37518">MSDSNTFKVFILRHGQSELNHENIFCGWIDAKLTEKGKLQADNSASLIQQYCNDNNQSLPQIGYCSRLIRTQQTIQEILNQWNLTEAVQVVTGIECQYNDLNITNNDNNDKDNNDDINNNKKNSSNGNDDKKIMPILQTWRLNERHYGSWQGQRKPQVLEEYGEKQYMYIRRGYNGKPPMADLDREMVQEINDKGSSTGYDFKEPNRHLKYGLEEKSGEILPNSESLADVVKRVEPFLENVVFRIANENNQDSCLIVAHGSSVRSILKLLQGIPDDEIKDVDIPNGIPLVIELEKKTFKFVNKFYLDPENAKINAQKVRDEGFASNP</sequence>
<keyword evidence="4 9" id="KW-0324">Glycolysis</keyword>
<feature type="binding site" evidence="7">
    <location>
        <begin position="13"/>
        <end position="20"/>
    </location>
    <ligand>
        <name>substrate</name>
    </ligand>
</feature>
<dbReference type="HAMAP" id="MF_01039">
    <property type="entry name" value="PGAM_GpmA"/>
    <property type="match status" value="1"/>
</dbReference>